<dbReference type="Proteomes" id="UP000460272">
    <property type="component" value="Unassembled WGS sequence"/>
</dbReference>
<evidence type="ECO:0008006" key="9">
    <source>
        <dbReference type="Google" id="ProtNLM"/>
    </source>
</evidence>
<dbReference type="EMBL" id="RPFW01000012">
    <property type="protein sequence ID" value="TVY99619.1"/>
    <property type="molecule type" value="Genomic_DNA"/>
</dbReference>
<evidence type="ECO:0000313" key="7">
    <source>
        <dbReference type="EMBL" id="TVY99619.1"/>
    </source>
</evidence>
<dbReference type="AlphaFoldDB" id="A0A6P2BL55"/>
<feature type="compositionally biased region" description="Polar residues" evidence="6">
    <location>
        <begin position="344"/>
        <end position="360"/>
    </location>
</feature>
<dbReference type="GO" id="GO:0003906">
    <property type="term" value="F:DNA-(apurinic or apyrimidinic site) endonuclease activity"/>
    <property type="evidence" value="ECO:0007669"/>
    <property type="project" value="TreeGrafter"/>
</dbReference>
<keyword evidence="8" id="KW-1185">Reference proteome</keyword>
<evidence type="ECO:0000256" key="6">
    <source>
        <dbReference type="SAM" id="MobiDB-lite"/>
    </source>
</evidence>
<gene>
    <name evidence="7" type="ORF">EAS64_40830</name>
</gene>
<accession>A0A6P2BL55</accession>
<evidence type="ECO:0000313" key="8">
    <source>
        <dbReference type="Proteomes" id="UP000460272"/>
    </source>
</evidence>
<dbReference type="InterPro" id="IPR023170">
    <property type="entry name" value="HhH_base_excis_C"/>
</dbReference>
<comment type="caution">
    <text evidence="7">The sequence shown here is derived from an EMBL/GenBank/DDBJ whole genome shotgun (WGS) entry which is preliminary data.</text>
</comment>
<keyword evidence="1" id="KW-0227">DNA damage</keyword>
<evidence type="ECO:0000256" key="3">
    <source>
        <dbReference type="ARBA" id="ARBA00023204"/>
    </source>
</evidence>
<dbReference type="GO" id="GO:0006289">
    <property type="term" value="P:nucleotide-excision repair"/>
    <property type="evidence" value="ECO:0007669"/>
    <property type="project" value="TreeGrafter"/>
</dbReference>
<dbReference type="PANTHER" id="PTHR43286">
    <property type="entry name" value="ENDONUCLEASE III-LIKE PROTEIN 1"/>
    <property type="match status" value="1"/>
</dbReference>
<dbReference type="GO" id="GO:0006285">
    <property type="term" value="P:base-excision repair, AP site formation"/>
    <property type="evidence" value="ECO:0007669"/>
    <property type="project" value="TreeGrafter"/>
</dbReference>
<proteinExistence type="predicted"/>
<evidence type="ECO:0000256" key="4">
    <source>
        <dbReference type="ARBA" id="ARBA00023239"/>
    </source>
</evidence>
<evidence type="ECO:0000256" key="2">
    <source>
        <dbReference type="ARBA" id="ARBA00022801"/>
    </source>
</evidence>
<dbReference type="PANTHER" id="PTHR43286:SF1">
    <property type="entry name" value="ENDONUCLEASE III-LIKE PROTEIN 1"/>
    <property type="match status" value="1"/>
</dbReference>
<keyword evidence="3" id="KW-0234">DNA repair</keyword>
<reference evidence="7 8" key="1">
    <citation type="submission" date="2018-11" db="EMBL/GenBank/DDBJ databases">
        <title>Trebonia kvetii gen.nov., sp.nov., a novel acidophilic actinobacterium, and proposal of the new actinobacterial family Treboniaceae fam. nov.</title>
        <authorList>
            <person name="Rapoport D."/>
            <person name="Sagova-Mareckova M."/>
            <person name="Sedlacek I."/>
            <person name="Provaznik J."/>
            <person name="Kralova S."/>
            <person name="Pavlinic D."/>
            <person name="Benes V."/>
            <person name="Kopecky J."/>
        </authorList>
    </citation>
    <scope>NUCLEOTIDE SEQUENCE [LARGE SCALE GENOMIC DNA]</scope>
    <source>
        <strain evidence="7 8">15Tr583</strain>
    </source>
</reference>
<dbReference type="OrthoDB" id="4570893at2"/>
<dbReference type="Gene3D" id="1.10.1670.10">
    <property type="entry name" value="Helix-hairpin-Helix base-excision DNA repair enzymes (C-terminal)"/>
    <property type="match status" value="1"/>
</dbReference>
<evidence type="ECO:0000256" key="1">
    <source>
        <dbReference type="ARBA" id="ARBA00022763"/>
    </source>
</evidence>
<keyword evidence="4" id="KW-0456">Lyase</keyword>
<feature type="region of interest" description="Disordered" evidence="6">
    <location>
        <begin position="341"/>
        <end position="360"/>
    </location>
</feature>
<organism evidence="7 8">
    <name type="scientific">Trebonia kvetii</name>
    <dbReference type="NCBI Taxonomy" id="2480626"/>
    <lineage>
        <taxon>Bacteria</taxon>
        <taxon>Bacillati</taxon>
        <taxon>Actinomycetota</taxon>
        <taxon>Actinomycetes</taxon>
        <taxon>Streptosporangiales</taxon>
        <taxon>Treboniaceae</taxon>
        <taxon>Trebonia</taxon>
    </lineage>
</organism>
<protein>
    <recommendedName>
        <fullName evidence="9">Iron-sulfur cluster loop</fullName>
    </recommendedName>
</protein>
<dbReference type="GO" id="GO:0000703">
    <property type="term" value="F:oxidized pyrimidine nucleobase lesion DNA N-glycosylase activity"/>
    <property type="evidence" value="ECO:0007669"/>
    <property type="project" value="TreeGrafter"/>
</dbReference>
<name>A0A6P2BL55_9ACTN</name>
<dbReference type="InterPro" id="IPR011257">
    <property type="entry name" value="DNA_glycosylase"/>
</dbReference>
<dbReference type="GO" id="GO:0016829">
    <property type="term" value="F:lyase activity"/>
    <property type="evidence" value="ECO:0007669"/>
    <property type="project" value="UniProtKB-KW"/>
</dbReference>
<dbReference type="SUPFAM" id="SSF48150">
    <property type="entry name" value="DNA-glycosylase"/>
    <property type="match status" value="1"/>
</dbReference>
<sequence>MLNPNDAAMLIFNDAQHPRSPVSGKRGQAHSFWLRLHGWSCMATRDRRARQLWRTAYKSDARRSVSRWPEQGMSRASGLVHSNAMLTELTDLLIAEGQAALTAGNGIVRFTGNHDADELLNDLDGHPHAFVLAALVDRQVKAERAWMMPLLIRQRHGSFEIGDLEPLSEQQWLSLLRHPTPAHRMPETMARVLHRAIHRIRAQYSGEAAQIWADMPPSARVVRRFLEFHGAGPKIATMAANILVRGFHVPLRDYRYIDISADVHVDRVMTRLGFVEPGSSPAVVIYAARELNPDFPGIFDLALWNVGRTLCRPAQPRCPECHLRDLCAYARTGKDVTRLDKEQPSTACPMQTPACSRQGP</sequence>
<keyword evidence="2" id="KW-0378">Hydrolase</keyword>
<evidence type="ECO:0000256" key="5">
    <source>
        <dbReference type="ARBA" id="ARBA00023295"/>
    </source>
</evidence>
<keyword evidence="5" id="KW-0326">Glycosidase</keyword>